<protein>
    <submittedName>
        <fullName evidence="9">MFS transporter</fullName>
    </submittedName>
</protein>
<evidence type="ECO:0000256" key="6">
    <source>
        <dbReference type="ARBA" id="ARBA00023136"/>
    </source>
</evidence>
<dbReference type="Gene3D" id="1.20.1250.20">
    <property type="entry name" value="MFS general substrate transporter like domains"/>
    <property type="match status" value="2"/>
</dbReference>
<keyword evidence="6 7" id="KW-0472">Membrane</keyword>
<dbReference type="PANTHER" id="PTHR23517">
    <property type="entry name" value="RESISTANCE PROTEIN MDTM, PUTATIVE-RELATED-RELATED"/>
    <property type="match status" value="1"/>
</dbReference>
<dbReference type="PANTHER" id="PTHR23517:SF3">
    <property type="entry name" value="INTEGRAL MEMBRANE TRANSPORT PROTEIN"/>
    <property type="match status" value="1"/>
</dbReference>
<keyword evidence="2" id="KW-0813">Transport</keyword>
<keyword evidence="3" id="KW-1003">Cell membrane</keyword>
<dbReference type="RefSeq" id="WP_215622742.1">
    <property type="nucleotide sequence ID" value="NZ_CP076134.1"/>
</dbReference>
<dbReference type="SUPFAM" id="SSF103473">
    <property type="entry name" value="MFS general substrate transporter"/>
    <property type="match status" value="1"/>
</dbReference>
<sequence length="433" mass="46395">MSESPSISQSTGSRVRLGLKDNWRQFALLILINAFVGGMVGIERTVVPLIGSEEFGIASTTIVVSFIVSFGVVKALANLVSGQLADNWGRKRVLVLGWLVGLPVPFMIVWAPSWGWIIAANALLGINQGLAWSMTVIMKVDLVGPKSRGLAVGLNEFAGYLAVGVTAFLTGYLASRYGLRPVPIYLGIGYAVLGALLSIALVRDTREHVRLEAAGSSKPPTSMSFREIFVLTSFRDRNLFAASQAGLVNNLNDGMSWGIFPLFFASFGLGVERIGILKAIYPATWGILQVATGPLSDRWGRKGLIAAGMWIQSAGLFLTAATRQYQWWLVGSLLLGLGTAMVYPSLIAAVSDASHPTWRARSLSVYRFWRDLGYAIGALSAGIIADIFGMAWAIGSIAALTFLSGVVVAVLMCERASPSLDLAQDPKPLGQLK</sequence>
<gene>
    <name evidence="9" type="ORF">KMZ29_05220</name>
</gene>
<feature type="transmembrane region" description="Helical" evidence="7">
    <location>
        <begin position="117"/>
        <end position="138"/>
    </location>
</feature>
<dbReference type="PROSITE" id="PS50850">
    <property type="entry name" value="MFS"/>
    <property type="match status" value="1"/>
</dbReference>
<feature type="transmembrane region" description="Helical" evidence="7">
    <location>
        <begin position="303"/>
        <end position="321"/>
    </location>
</feature>
<dbReference type="GO" id="GO:0005886">
    <property type="term" value="C:plasma membrane"/>
    <property type="evidence" value="ECO:0007669"/>
    <property type="project" value="UniProtKB-SubCell"/>
</dbReference>
<keyword evidence="4 7" id="KW-0812">Transmembrane</keyword>
<dbReference type="InterPro" id="IPR020846">
    <property type="entry name" value="MFS_dom"/>
</dbReference>
<evidence type="ECO:0000256" key="7">
    <source>
        <dbReference type="SAM" id="Phobius"/>
    </source>
</evidence>
<evidence type="ECO:0000256" key="4">
    <source>
        <dbReference type="ARBA" id="ARBA00022692"/>
    </source>
</evidence>
<evidence type="ECO:0000256" key="1">
    <source>
        <dbReference type="ARBA" id="ARBA00004651"/>
    </source>
</evidence>
<comment type="subcellular location">
    <subcellularLocation>
        <location evidence="1">Cell membrane</location>
        <topology evidence="1">Multi-pass membrane protein</topology>
    </subcellularLocation>
</comment>
<dbReference type="CDD" id="cd17325">
    <property type="entry name" value="MFS_MdtG_SLC18_like"/>
    <property type="match status" value="1"/>
</dbReference>
<evidence type="ECO:0000313" key="10">
    <source>
        <dbReference type="Proteomes" id="UP000680839"/>
    </source>
</evidence>
<feature type="transmembrane region" description="Helical" evidence="7">
    <location>
        <begin position="394"/>
        <end position="413"/>
    </location>
</feature>
<keyword evidence="5 7" id="KW-1133">Transmembrane helix</keyword>
<dbReference type="InterPro" id="IPR036259">
    <property type="entry name" value="MFS_trans_sf"/>
</dbReference>
<dbReference type="Proteomes" id="UP000680839">
    <property type="component" value="Chromosome"/>
</dbReference>
<feature type="transmembrane region" description="Helical" evidence="7">
    <location>
        <begin position="150"/>
        <end position="172"/>
    </location>
</feature>
<evidence type="ECO:0000259" key="8">
    <source>
        <dbReference type="PROSITE" id="PS50850"/>
    </source>
</evidence>
<reference evidence="9" key="1">
    <citation type="submission" date="2021-06" db="EMBL/GenBank/DDBJ databases">
        <title>Bradyrhizobium sp. S2-20-1 Genome sequencing.</title>
        <authorList>
            <person name="Jin L."/>
        </authorList>
    </citation>
    <scope>NUCLEOTIDE SEQUENCE</scope>
    <source>
        <strain evidence="9">S2-20-1</strain>
    </source>
</reference>
<feature type="transmembrane region" description="Helical" evidence="7">
    <location>
        <begin position="62"/>
        <end position="81"/>
    </location>
</feature>
<accession>A0A975NFC0</accession>
<evidence type="ECO:0000256" key="3">
    <source>
        <dbReference type="ARBA" id="ARBA00022475"/>
    </source>
</evidence>
<name>A0A975NFC0_9BRAD</name>
<dbReference type="Pfam" id="PF07690">
    <property type="entry name" value="MFS_1"/>
    <property type="match status" value="2"/>
</dbReference>
<feature type="transmembrane region" description="Helical" evidence="7">
    <location>
        <begin position="184"/>
        <end position="202"/>
    </location>
</feature>
<proteinExistence type="predicted"/>
<feature type="domain" description="Major facilitator superfamily (MFS) profile" evidence="8">
    <location>
        <begin position="26"/>
        <end position="416"/>
    </location>
</feature>
<feature type="transmembrane region" description="Helical" evidence="7">
    <location>
        <begin position="93"/>
        <end position="111"/>
    </location>
</feature>
<dbReference type="InterPro" id="IPR005829">
    <property type="entry name" value="Sugar_transporter_CS"/>
</dbReference>
<evidence type="ECO:0000313" key="9">
    <source>
        <dbReference type="EMBL" id="QWG14102.1"/>
    </source>
</evidence>
<dbReference type="GO" id="GO:0022857">
    <property type="term" value="F:transmembrane transporter activity"/>
    <property type="evidence" value="ECO:0007669"/>
    <property type="project" value="InterPro"/>
</dbReference>
<dbReference type="EMBL" id="CP076134">
    <property type="protein sequence ID" value="QWG14102.1"/>
    <property type="molecule type" value="Genomic_DNA"/>
</dbReference>
<dbReference type="InterPro" id="IPR050171">
    <property type="entry name" value="MFS_Transporters"/>
</dbReference>
<evidence type="ECO:0000256" key="2">
    <source>
        <dbReference type="ARBA" id="ARBA00022448"/>
    </source>
</evidence>
<dbReference type="InterPro" id="IPR011701">
    <property type="entry name" value="MFS"/>
</dbReference>
<evidence type="ECO:0000256" key="5">
    <source>
        <dbReference type="ARBA" id="ARBA00022989"/>
    </source>
</evidence>
<dbReference type="PROSITE" id="PS00216">
    <property type="entry name" value="SUGAR_TRANSPORT_1"/>
    <property type="match status" value="2"/>
</dbReference>
<dbReference type="AlphaFoldDB" id="A0A975NFC0"/>
<organism evidence="9 10">
    <name type="scientific">Bradyrhizobium sediminis</name>
    <dbReference type="NCBI Taxonomy" id="2840469"/>
    <lineage>
        <taxon>Bacteria</taxon>
        <taxon>Pseudomonadati</taxon>
        <taxon>Pseudomonadota</taxon>
        <taxon>Alphaproteobacteria</taxon>
        <taxon>Hyphomicrobiales</taxon>
        <taxon>Nitrobacteraceae</taxon>
        <taxon>Bradyrhizobium</taxon>
    </lineage>
</organism>
<feature type="transmembrane region" description="Helical" evidence="7">
    <location>
        <begin position="327"/>
        <end position="350"/>
    </location>
</feature>
<feature type="transmembrane region" description="Helical" evidence="7">
    <location>
        <begin position="26"/>
        <end position="42"/>
    </location>
</feature>